<dbReference type="InterPro" id="IPR058570">
    <property type="entry name" value="HROB_OB"/>
</dbReference>
<dbReference type="PANTHER" id="PTHR14523">
    <property type="entry name" value="UNCHARACTERIZED PROTEIN C17ORF53 HOMOLOG"/>
    <property type="match status" value="1"/>
</dbReference>
<reference evidence="3" key="1">
    <citation type="submission" date="2025-08" db="UniProtKB">
        <authorList>
            <consortium name="RefSeq"/>
        </authorList>
    </citation>
    <scope>IDENTIFICATION</scope>
</reference>
<evidence type="ECO:0000313" key="3">
    <source>
        <dbReference type="RefSeq" id="XP_011503343.1"/>
    </source>
</evidence>
<keyword evidence="2" id="KW-1185">Reference proteome</keyword>
<dbReference type="AlphaFoldDB" id="A0AAJ6YSC5"/>
<organism evidence="2 3">
    <name type="scientific">Ceratosolen solmsi marchali</name>
    <dbReference type="NCBI Taxonomy" id="326594"/>
    <lineage>
        <taxon>Eukaryota</taxon>
        <taxon>Metazoa</taxon>
        <taxon>Ecdysozoa</taxon>
        <taxon>Arthropoda</taxon>
        <taxon>Hexapoda</taxon>
        <taxon>Insecta</taxon>
        <taxon>Pterygota</taxon>
        <taxon>Neoptera</taxon>
        <taxon>Endopterygota</taxon>
        <taxon>Hymenoptera</taxon>
        <taxon>Apocrita</taxon>
        <taxon>Proctotrupomorpha</taxon>
        <taxon>Chalcidoidea</taxon>
        <taxon>Agaonidae</taxon>
        <taxon>Agaoninae</taxon>
        <taxon>Ceratosolen</taxon>
    </lineage>
</organism>
<feature type="domain" description="Homologous recombination OB-fold protein OB-fold" evidence="1">
    <location>
        <begin position="128"/>
        <end position="209"/>
    </location>
</feature>
<dbReference type="KEGG" id="csol:105366550"/>
<sequence length="220" mass="25360">LNEYLDLRQKDSLLYKEQSIFDKNKLNDSQKSTQRTLSLSRVNHTVVRKFPGPAGLLFKDNDECEQRDRNYVDESNKNISTIVCSQNTKNLFHTGAWQLMMDDMPSNCELFNIANIKDKAIEFSKILKKIPYLAGIIEYINYKPNNPHIIIKDLSGQIDACIHHTICKIYPNMLGTNTVILLKDVRLIVTSKKYVCIIISIKNLVSIYSDHLRLVQTNLL</sequence>
<dbReference type="GeneID" id="105366550"/>
<dbReference type="Pfam" id="PF15072">
    <property type="entry name" value="HROB"/>
    <property type="match status" value="1"/>
</dbReference>
<dbReference type="RefSeq" id="XP_011503343.1">
    <property type="nucleotide sequence ID" value="XM_011505041.1"/>
</dbReference>
<name>A0AAJ6YSC5_9HYME</name>
<protein>
    <submittedName>
        <fullName evidence="3">Uncharacterized protein LOC105366550</fullName>
    </submittedName>
</protein>
<accession>A0AAJ6YSC5</accession>
<dbReference type="GO" id="GO:0000725">
    <property type="term" value="P:recombinational repair"/>
    <property type="evidence" value="ECO:0007669"/>
    <property type="project" value="InterPro"/>
</dbReference>
<evidence type="ECO:0000313" key="2">
    <source>
        <dbReference type="Proteomes" id="UP000695007"/>
    </source>
</evidence>
<dbReference type="InterPro" id="IPR028045">
    <property type="entry name" value="HROB"/>
</dbReference>
<proteinExistence type="predicted"/>
<dbReference type="Proteomes" id="UP000695007">
    <property type="component" value="Unplaced"/>
</dbReference>
<feature type="non-terminal residue" evidence="3">
    <location>
        <position position="1"/>
    </location>
</feature>
<gene>
    <name evidence="3" type="primary">LOC105366550</name>
</gene>
<evidence type="ECO:0000259" key="1">
    <source>
        <dbReference type="Pfam" id="PF15072"/>
    </source>
</evidence>
<dbReference type="PANTHER" id="PTHR14523:SF1">
    <property type="entry name" value="HOMOLOGOUS RECOMBINATION OB-FOLD PROTEIN"/>
    <property type="match status" value="1"/>
</dbReference>